<dbReference type="GO" id="GO:0005524">
    <property type="term" value="F:ATP binding"/>
    <property type="evidence" value="ECO:0007669"/>
    <property type="project" value="UniProtKB-KW"/>
</dbReference>
<comment type="subcellular location">
    <subcellularLocation>
        <location evidence="1">Cell membrane</location>
        <topology evidence="1">Multi-pass membrane protein</topology>
    </subcellularLocation>
</comment>
<keyword evidence="8 9" id="KW-0472">Membrane</keyword>
<evidence type="ECO:0000256" key="3">
    <source>
        <dbReference type="ARBA" id="ARBA00022475"/>
    </source>
</evidence>
<feature type="domain" description="ABC transporter" evidence="10">
    <location>
        <begin position="337"/>
        <end position="572"/>
    </location>
</feature>
<dbReference type="CDD" id="cd18548">
    <property type="entry name" value="ABC_6TM_Tm287_like"/>
    <property type="match status" value="1"/>
</dbReference>
<organism evidence="12 13">
    <name type="scientific">Bianquea renquensis</name>
    <dbReference type="NCBI Taxonomy" id="2763661"/>
    <lineage>
        <taxon>Bacteria</taxon>
        <taxon>Bacillati</taxon>
        <taxon>Bacillota</taxon>
        <taxon>Clostridia</taxon>
        <taxon>Eubacteriales</taxon>
        <taxon>Bianqueaceae</taxon>
        <taxon>Bianquea</taxon>
    </lineage>
</organism>
<feature type="transmembrane region" description="Helical" evidence="9">
    <location>
        <begin position="133"/>
        <end position="151"/>
    </location>
</feature>
<sequence length="582" mass="64519">MQTVKLTRYLKPYILPMLLAPLFMCLEVYMDLLQPDLMAKIIDVGIANGDMHYILQKLGSMLLVAFVGMIGGICCSIFSGYVALSFGTDLRSHLFKKVQSFSFANLDHFQTSSLITRMTNDVTQVQNMVNMSLAMMIRSPLLCIGSIILAIRMNLTLSTIIVVALPITIFAALMIIRRGFPLFKQVQKRIDKVNTVMRENLAGVRLVKAFGRQREEKVRFSAANEELRNTGIRAQRVMAYGMPVLMLITNLATVAVLWFGGVQVQNASFAVGDLIAYINYLSRIMMSLIMVAFSFMQFSRGKVSADRIKEVLREEPDLTDPPASPDKEPPIIERGDVCFDHVTFRYTQDGDPVLRDLSFSVKSGQTIAILGETGSGKSSLVSLIPRLYDPQEGRVLIDGVDVREYTLHNLRAGIGMVLQKALLFSGTILDNLRWGDSDASMEKAVENATIAQADSFISQMPAGYETDLSQGGVNLSGGQKQRLNIARALMKNPKILILDDSTSAVDMATEVKIQQALRKHRHQSTVFIIAQRISSVMDADQIIVLEQGRIVAMGNHSQLMESSELYQDIYNSQLGKGAVNHG</sequence>
<comment type="caution">
    <text evidence="12">The sequence shown here is derived from an EMBL/GenBank/DDBJ whole genome shotgun (WGS) entry which is preliminary data.</text>
</comment>
<evidence type="ECO:0000259" key="10">
    <source>
        <dbReference type="PROSITE" id="PS50893"/>
    </source>
</evidence>
<keyword evidence="4 9" id="KW-0812">Transmembrane</keyword>
<proteinExistence type="predicted"/>
<protein>
    <submittedName>
        <fullName evidence="12">ABC transporter ATP-binding protein</fullName>
    </submittedName>
</protein>
<keyword evidence="3" id="KW-1003">Cell membrane</keyword>
<dbReference type="GO" id="GO:0015421">
    <property type="term" value="F:ABC-type oligopeptide transporter activity"/>
    <property type="evidence" value="ECO:0007669"/>
    <property type="project" value="TreeGrafter"/>
</dbReference>
<dbReference type="Gene3D" id="1.20.1560.10">
    <property type="entry name" value="ABC transporter type 1, transmembrane domain"/>
    <property type="match status" value="1"/>
</dbReference>
<dbReference type="InterPro" id="IPR036640">
    <property type="entry name" value="ABC1_TM_sf"/>
</dbReference>
<dbReference type="PANTHER" id="PTHR43394">
    <property type="entry name" value="ATP-DEPENDENT PERMEASE MDL1, MITOCHONDRIAL"/>
    <property type="match status" value="1"/>
</dbReference>
<evidence type="ECO:0000313" key="12">
    <source>
        <dbReference type="EMBL" id="MBC8544948.1"/>
    </source>
</evidence>
<feature type="transmembrane region" description="Helical" evidence="9">
    <location>
        <begin position="237"/>
        <end position="260"/>
    </location>
</feature>
<dbReference type="PROSITE" id="PS50893">
    <property type="entry name" value="ABC_TRANSPORTER_2"/>
    <property type="match status" value="1"/>
</dbReference>
<evidence type="ECO:0000256" key="5">
    <source>
        <dbReference type="ARBA" id="ARBA00022741"/>
    </source>
</evidence>
<dbReference type="InterPro" id="IPR017871">
    <property type="entry name" value="ABC_transporter-like_CS"/>
</dbReference>
<dbReference type="Proteomes" id="UP000657006">
    <property type="component" value="Unassembled WGS sequence"/>
</dbReference>
<dbReference type="PROSITE" id="PS50929">
    <property type="entry name" value="ABC_TM1F"/>
    <property type="match status" value="1"/>
</dbReference>
<dbReference type="Pfam" id="PF00664">
    <property type="entry name" value="ABC_membrane"/>
    <property type="match status" value="1"/>
</dbReference>
<dbReference type="InterPro" id="IPR011527">
    <property type="entry name" value="ABC1_TM_dom"/>
</dbReference>
<feature type="transmembrane region" description="Helical" evidence="9">
    <location>
        <begin position="157"/>
        <end position="176"/>
    </location>
</feature>
<dbReference type="Gene3D" id="3.40.50.300">
    <property type="entry name" value="P-loop containing nucleotide triphosphate hydrolases"/>
    <property type="match status" value="1"/>
</dbReference>
<evidence type="ECO:0000313" key="13">
    <source>
        <dbReference type="Proteomes" id="UP000657006"/>
    </source>
</evidence>
<feature type="transmembrane region" description="Helical" evidence="9">
    <location>
        <begin position="12"/>
        <end position="30"/>
    </location>
</feature>
<evidence type="ECO:0000256" key="9">
    <source>
        <dbReference type="SAM" id="Phobius"/>
    </source>
</evidence>
<evidence type="ECO:0000259" key="11">
    <source>
        <dbReference type="PROSITE" id="PS50929"/>
    </source>
</evidence>
<keyword evidence="13" id="KW-1185">Reference proteome</keyword>
<dbReference type="SMART" id="SM00382">
    <property type="entry name" value="AAA"/>
    <property type="match status" value="1"/>
</dbReference>
<dbReference type="SUPFAM" id="SSF52540">
    <property type="entry name" value="P-loop containing nucleoside triphosphate hydrolases"/>
    <property type="match status" value="1"/>
</dbReference>
<gene>
    <name evidence="12" type="ORF">H8730_15495</name>
</gene>
<feature type="domain" description="ABC transmembrane type-1" evidence="11">
    <location>
        <begin position="18"/>
        <end position="300"/>
    </location>
</feature>
<accession>A0A926DW27</accession>
<keyword evidence="2" id="KW-0813">Transport</keyword>
<evidence type="ECO:0000256" key="7">
    <source>
        <dbReference type="ARBA" id="ARBA00022989"/>
    </source>
</evidence>
<dbReference type="GO" id="GO:0005886">
    <property type="term" value="C:plasma membrane"/>
    <property type="evidence" value="ECO:0007669"/>
    <property type="project" value="UniProtKB-SubCell"/>
</dbReference>
<dbReference type="Pfam" id="PF00005">
    <property type="entry name" value="ABC_tran"/>
    <property type="match status" value="1"/>
</dbReference>
<feature type="transmembrane region" description="Helical" evidence="9">
    <location>
        <begin position="61"/>
        <end position="84"/>
    </location>
</feature>
<dbReference type="FunFam" id="1.20.1560.10:FF:000040">
    <property type="entry name" value="Multidrug ABC transporter ATP-binding protein"/>
    <property type="match status" value="1"/>
</dbReference>
<dbReference type="FunFam" id="3.40.50.300:FF:000221">
    <property type="entry name" value="Multidrug ABC transporter ATP-binding protein"/>
    <property type="match status" value="1"/>
</dbReference>
<evidence type="ECO:0000256" key="2">
    <source>
        <dbReference type="ARBA" id="ARBA00022448"/>
    </source>
</evidence>
<dbReference type="PANTHER" id="PTHR43394:SF1">
    <property type="entry name" value="ATP-BINDING CASSETTE SUB-FAMILY B MEMBER 10, MITOCHONDRIAL"/>
    <property type="match status" value="1"/>
</dbReference>
<dbReference type="InterPro" id="IPR039421">
    <property type="entry name" value="Type_1_exporter"/>
</dbReference>
<keyword evidence="6 12" id="KW-0067">ATP-binding</keyword>
<evidence type="ECO:0000256" key="4">
    <source>
        <dbReference type="ARBA" id="ARBA00022692"/>
    </source>
</evidence>
<dbReference type="InterPro" id="IPR027417">
    <property type="entry name" value="P-loop_NTPase"/>
</dbReference>
<evidence type="ECO:0000256" key="1">
    <source>
        <dbReference type="ARBA" id="ARBA00004651"/>
    </source>
</evidence>
<evidence type="ECO:0000256" key="8">
    <source>
        <dbReference type="ARBA" id="ARBA00023136"/>
    </source>
</evidence>
<name>A0A926DW27_9FIRM</name>
<keyword evidence="7 9" id="KW-1133">Transmembrane helix</keyword>
<dbReference type="InterPro" id="IPR003439">
    <property type="entry name" value="ABC_transporter-like_ATP-bd"/>
</dbReference>
<dbReference type="InterPro" id="IPR003593">
    <property type="entry name" value="AAA+_ATPase"/>
</dbReference>
<dbReference type="GO" id="GO:0016887">
    <property type="term" value="F:ATP hydrolysis activity"/>
    <property type="evidence" value="ECO:0007669"/>
    <property type="project" value="InterPro"/>
</dbReference>
<dbReference type="SUPFAM" id="SSF90123">
    <property type="entry name" value="ABC transporter transmembrane region"/>
    <property type="match status" value="1"/>
</dbReference>
<feature type="transmembrane region" description="Helical" evidence="9">
    <location>
        <begin position="280"/>
        <end position="299"/>
    </location>
</feature>
<dbReference type="EMBL" id="JACRSQ010000037">
    <property type="protein sequence ID" value="MBC8544948.1"/>
    <property type="molecule type" value="Genomic_DNA"/>
</dbReference>
<keyword evidence="5" id="KW-0547">Nucleotide-binding</keyword>
<evidence type="ECO:0000256" key="6">
    <source>
        <dbReference type="ARBA" id="ARBA00022840"/>
    </source>
</evidence>
<dbReference type="PROSITE" id="PS00211">
    <property type="entry name" value="ABC_TRANSPORTER_1"/>
    <property type="match status" value="1"/>
</dbReference>
<dbReference type="AlphaFoldDB" id="A0A926DW27"/>
<dbReference type="RefSeq" id="WP_177713746.1">
    <property type="nucleotide sequence ID" value="NZ_JACRSQ010000037.1"/>
</dbReference>
<reference evidence="12" key="1">
    <citation type="submission" date="2020-08" db="EMBL/GenBank/DDBJ databases">
        <title>Genome public.</title>
        <authorList>
            <person name="Liu C."/>
            <person name="Sun Q."/>
        </authorList>
    </citation>
    <scope>NUCLEOTIDE SEQUENCE</scope>
    <source>
        <strain evidence="12">NSJ-32</strain>
    </source>
</reference>